<accession>A0A2Z7A0N5</accession>
<proteinExistence type="predicted"/>
<sequence>MSCQQDRKFEILETTAGRCRVRRRPITRAREARDMRVTLALSRRLLRARWPHAGRSIARNGFAMGTTMAGRGTPMIARRWCWKRAAMRLHGRSAAARRALLAR</sequence>
<dbReference type="AlphaFoldDB" id="A0A2Z7A0N5"/>
<reference evidence="1 2" key="1">
    <citation type="journal article" date="2015" name="Proc. Natl. Acad. Sci. U.S.A.">
        <title>The resurrection genome of Boea hygrometrica: A blueprint for survival of dehydration.</title>
        <authorList>
            <person name="Xiao L."/>
            <person name="Yang G."/>
            <person name="Zhang L."/>
            <person name="Yang X."/>
            <person name="Zhao S."/>
            <person name="Ji Z."/>
            <person name="Zhou Q."/>
            <person name="Hu M."/>
            <person name="Wang Y."/>
            <person name="Chen M."/>
            <person name="Xu Y."/>
            <person name="Jin H."/>
            <person name="Xiao X."/>
            <person name="Hu G."/>
            <person name="Bao F."/>
            <person name="Hu Y."/>
            <person name="Wan P."/>
            <person name="Li L."/>
            <person name="Deng X."/>
            <person name="Kuang T."/>
            <person name="Xiang C."/>
            <person name="Zhu J.K."/>
            <person name="Oliver M.J."/>
            <person name="He Y."/>
        </authorList>
    </citation>
    <scope>NUCLEOTIDE SEQUENCE [LARGE SCALE GENOMIC DNA]</scope>
    <source>
        <strain evidence="2">cv. XS01</strain>
    </source>
</reference>
<keyword evidence="2" id="KW-1185">Reference proteome</keyword>
<evidence type="ECO:0000313" key="1">
    <source>
        <dbReference type="EMBL" id="KZT76593.1"/>
    </source>
</evidence>
<name>A0A2Z7A0N5_9LAMI</name>
<organism evidence="1 2">
    <name type="scientific">Dorcoceras hygrometricum</name>
    <dbReference type="NCBI Taxonomy" id="472368"/>
    <lineage>
        <taxon>Eukaryota</taxon>
        <taxon>Viridiplantae</taxon>
        <taxon>Streptophyta</taxon>
        <taxon>Embryophyta</taxon>
        <taxon>Tracheophyta</taxon>
        <taxon>Spermatophyta</taxon>
        <taxon>Magnoliopsida</taxon>
        <taxon>eudicotyledons</taxon>
        <taxon>Gunneridae</taxon>
        <taxon>Pentapetalae</taxon>
        <taxon>asterids</taxon>
        <taxon>lamiids</taxon>
        <taxon>Lamiales</taxon>
        <taxon>Gesneriaceae</taxon>
        <taxon>Didymocarpoideae</taxon>
        <taxon>Trichosporeae</taxon>
        <taxon>Loxocarpinae</taxon>
        <taxon>Dorcoceras</taxon>
    </lineage>
</organism>
<dbReference type="Proteomes" id="UP000250235">
    <property type="component" value="Unassembled WGS sequence"/>
</dbReference>
<gene>
    <name evidence="1" type="ORF">F511_46381</name>
</gene>
<protein>
    <submittedName>
        <fullName evidence="1">Uncharacterized protein</fullName>
    </submittedName>
</protein>
<evidence type="ECO:0000313" key="2">
    <source>
        <dbReference type="Proteomes" id="UP000250235"/>
    </source>
</evidence>
<dbReference type="EMBL" id="KV107803">
    <property type="protein sequence ID" value="KZT76593.1"/>
    <property type="molecule type" value="Genomic_DNA"/>
</dbReference>